<reference evidence="1" key="1">
    <citation type="submission" date="2019-03" db="EMBL/GenBank/DDBJ databases">
        <title>WGS assembly of Setaria viridis.</title>
        <authorList>
            <person name="Huang P."/>
            <person name="Jenkins J."/>
            <person name="Grimwood J."/>
            <person name="Barry K."/>
            <person name="Healey A."/>
            <person name="Mamidi S."/>
            <person name="Sreedasyam A."/>
            <person name="Shu S."/>
            <person name="Feldman M."/>
            <person name="Wu J."/>
            <person name="Yu Y."/>
            <person name="Chen C."/>
            <person name="Johnson J."/>
            <person name="Rokhsar D."/>
            <person name="Baxter I."/>
            <person name="Schmutz J."/>
            <person name="Brutnell T."/>
            <person name="Kellogg E."/>
        </authorList>
    </citation>
    <scope>NUCLEOTIDE SEQUENCE [LARGE SCALE GENOMIC DNA]</scope>
</reference>
<name>A0A4U6WJG4_SETVI</name>
<accession>A0A4U6WJG4</accession>
<dbReference type="Proteomes" id="UP000298652">
    <property type="component" value="Chromosome 1"/>
</dbReference>
<organism evidence="1 2">
    <name type="scientific">Setaria viridis</name>
    <name type="common">Green bristlegrass</name>
    <name type="synonym">Setaria italica subsp. viridis</name>
    <dbReference type="NCBI Taxonomy" id="4556"/>
    <lineage>
        <taxon>Eukaryota</taxon>
        <taxon>Viridiplantae</taxon>
        <taxon>Streptophyta</taxon>
        <taxon>Embryophyta</taxon>
        <taxon>Tracheophyta</taxon>
        <taxon>Spermatophyta</taxon>
        <taxon>Magnoliopsida</taxon>
        <taxon>Liliopsida</taxon>
        <taxon>Poales</taxon>
        <taxon>Poaceae</taxon>
        <taxon>PACMAD clade</taxon>
        <taxon>Panicoideae</taxon>
        <taxon>Panicodae</taxon>
        <taxon>Paniceae</taxon>
        <taxon>Cenchrinae</taxon>
        <taxon>Setaria</taxon>
    </lineage>
</organism>
<sequence>MVCASCRDRAHQCNWCSSYVWMKKEGVTCCHTRHIEIGSHLICTMMSVHT</sequence>
<dbReference type="AlphaFoldDB" id="A0A4U6WJG4"/>
<evidence type="ECO:0000313" key="2">
    <source>
        <dbReference type="Proteomes" id="UP000298652"/>
    </source>
</evidence>
<dbReference type="Gramene" id="TKW42384">
    <property type="protein sequence ID" value="TKW42384"/>
    <property type="gene ID" value="SEVIR_1G380950v2"/>
</dbReference>
<protein>
    <submittedName>
        <fullName evidence="1">Uncharacterized protein</fullName>
    </submittedName>
</protein>
<evidence type="ECO:0000313" key="1">
    <source>
        <dbReference type="EMBL" id="TKW42384.1"/>
    </source>
</evidence>
<keyword evidence="2" id="KW-1185">Reference proteome</keyword>
<gene>
    <name evidence="1" type="ORF">SEVIR_1G380950v2</name>
</gene>
<dbReference type="EMBL" id="CM016552">
    <property type="protein sequence ID" value="TKW42384.1"/>
    <property type="molecule type" value="Genomic_DNA"/>
</dbReference>
<proteinExistence type="predicted"/>